<dbReference type="Proteomes" id="UP001156666">
    <property type="component" value="Unassembled WGS sequence"/>
</dbReference>
<evidence type="ECO:0000313" key="5">
    <source>
        <dbReference type="Proteomes" id="UP001156666"/>
    </source>
</evidence>
<evidence type="ECO:0000259" key="3">
    <source>
        <dbReference type="PROSITE" id="PS51371"/>
    </source>
</evidence>
<dbReference type="Gene3D" id="3.10.580.10">
    <property type="entry name" value="CBS-domain"/>
    <property type="match status" value="1"/>
</dbReference>
<dbReference type="RefSeq" id="WP_235294201.1">
    <property type="nucleotide sequence ID" value="NZ_BSOH01000021.1"/>
</dbReference>
<organism evidence="4 5">
    <name type="scientific">Portibacter lacus</name>
    <dbReference type="NCBI Taxonomy" id="1099794"/>
    <lineage>
        <taxon>Bacteria</taxon>
        <taxon>Pseudomonadati</taxon>
        <taxon>Bacteroidota</taxon>
        <taxon>Saprospiria</taxon>
        <taxon>Saprospirales</taxon>
        <taxon>Haliscomenobacteraceae</taxon>
        <taxon>Portibacter</taxon>
    </lineage>
</organism>
<dbReference type="InterPro" id="IPR000644">
    <property type="entry name" value="CBS_dom"/>
</dbReference>
<protein>
    <submittedName>
        <fullName evidence="4">Membrane protein</fullName>
    </submittedName>
</protein>
<dbReference type="PANTHER" id="PTHR43080:SF2">
    <property type="entry name" value="CBS DOMAIN-CONTAINING PROTEIN"/>
    <property type="match status" value="1"/>
</dbReference>
<dbReference type="PANTHER" id="PTHR43080">
    <property type="entry name" value="CBS DOMAIN-CONTAINING PROTEIN CBSX3, MITOCHONDRIAL"/>
    <property type="match status" value="1"/>
</dbReference>
<reference evidence="4" key="2">
    <citation type="submission" date="2023-01" db="EMBL/GenBank/DDBJ databases">
        <title>Draft genome sequence of Portibacter lacus strain NBRC 108769.</title>
        <authorList>
            <person name="Sun Q."/>
            <person name="Mori K."/>
        </authorList>
    </citation>
    <scope>NUCLEOTIDE SEQUENCE</scope>
    <source>
        <strain evidence="4">NBRC 108769</strain>
    </source>
</reference>
<dbReference type="InterPro" id="IPR051257">
    <property type="entry name" value="Diverse_CBS-Domain"/>
</dbReference>
<feature type="domain" description="CBS" evidence="3">
    <location>
        <begin position="11"/>
        <end position="68"/>
    </location>
</feature>
<keyword evidence="1 2" id="KW-0129">CBS domain</keyword>
<dbReference type="AlphaFoldDB" id="A0AA37SPW9"/>
<comment type="caution">
    <text evidence="4">The sequence shown here is derived from an EMBL/GenBank/DDBJ whole genome shotgun (WGS) entry which is preliminary data.</text>
</comment>
<dbReference type="SMART" id="SM00116">
    <property type="entry name" value="CBS"/>
    <property type="match status" value="2"/>
</dbReference>
<dbReference type="PROSITE" id="PS51371">
    <property type="entry name" value="CBS"/>
    <property type="match status" value="2"/>
</dbReference>
<dbReference type="EMBL" id="BSOH01000021">
    <property type="protein sequence ID" value="GLR18676.1"/>
    <property type="molecule type" value="Genomic_DNA"/>
</dbReference>
<evidence type="ECO:0000256" key="2">
    <source>
        <dbReference type="PROSITE-ProRule" id="PRU00703"/>
    </source>
</evidence>
<proteinExistence type="predicted"/>
<feature type="domain" description="CBS" evidence="3">
    <location>
        <begin position="82"/>
        <end position="140"/>
    </location>
</feature>
<accession>A0AA37SPW9</accession>
<name>A0AA37SPW9_9BACT</name>
<reference evidence="4" key="1">
    <citation type="journal article" date="2014" name="Int. J. Syst. Evol. Microbiol.">
        <title>Complete genome sequence of Corynebacterium casei LMG S-19264T (=DSM 44701T), isolated from a smear-ripened cheese.</title>
        <authorList>
            <consortium name="US DOE Joint Genome Institute (JGI-PGF)"/>
            <person name="Walter F."/>
            <person name="Albersmeier A."/>
            <person name="Kalinowski J."/>
            <person name="Ruckert C."/>
        </authorList>
    </citation>
    <scope>NUCLEOTIDE SEQUENCE</scope>
    <source>
        <strain evidence="4">NBRC 108769</strain>
    </source>
</reference>
<dbReference type="Pfam" id="PF00571">
    <property type="entry name" value="CBS"/>
    <property type="match status" value="2"/>
</dbReference>
<gene>
    <name evidence="4" type="ORF">GCM10007940_32920</name>
</gene>
<evidence type="ECO:0000313" key="4">
    <source>
        <dbReference type="EMBL" id="GLR18676.1"/>
    </source>
</evidence>
<evidence type="ECO:0000256" key="1">
    <source>
        <dbReference type="ARBA" id="ARBA00023122"/>
    </source>
</evidence>
<keyword evidence="5" id="KW-1185">Reference proteome</keyword>
<sequence>MNLLDPISTIMTSKVYTLSEHASIEDAKKLFSNYRIHHIPIVEGGKLLGMLSKSDFLGFMNGREETPENRIKMKAYNVSMVMTKGIATLDASDKINVALQIFTENLFHAIPILEDGELAGIITTFDIIKQLNKDGEAHSTYSK</sequence>
<dbReference type="InterPro" id="IPR046342">
    <property type="entry name" value="CBS_dom_sf"/>
</dbReference>
<dbReference type="SUPFAM" id="SSF54631">
    <property type="entry name" value="CBS-domain pair"/>
    <property type="match status" value="1"/>
</dbReference>